<keyword evidence="2" id="KW-0808">Transferase</keyword>
<sequence>MDNGDLCDFLESHPRGPRNIFVFDIINGLSYLHELGIVHGDLKGKNVLISDDERALIADFGISYVAMSTRHTTSPKGSVRWSAPELFADEHNENGSEVYALPTPESDIWSFSCVCYEVFARKMPFYQYPRDNKVMATLLRGEEIPTRPTSHGPDGIDDFMWDIMKKCWNYAPKERPTCSELLQLILEHLKPMVSPRQAQTEDGHAFWKAMKAESNEEFNYQEACQILTRLLS</sequence>
<dbReference type="GO" id="GO:0004672">
    <property type="term" value="F:protein kinase activity"/>
    <property type="evidence" value="ECO:0007669"/>
    <property type="project" value="InterPro"/>
</dbReference>
<dbReference type="InterPro" id="IPR008271">
    <property type="entry name" value="Ser/Thr_kinase_AS"/>
</dbReference>
<keyword evidence="2" id="KW-0418">Kinase</keyword>
<dbReference type="AlphaFoldDB" id="A0A9P5XDC4"/>
<dbReference type="Proteomes" id="UP000807342">
    <property type="component" value="Unassembled WGS sequence"/>
</dbReference>
<dbReference type="InterPro" id="IPR050167">
    <property type="entry name" value="Ser_Thr_protein_kinase"/>
</dbReference>
<evidence type="ECO:0000259" key="1">
    <source>
        <dbReference type="PROSITE" id="PS50011"/>
    </source>
</evidence>
<dbReference type="InterPro" id="IPR011009">
    <property type="entry name" value="Kinase-like_dom_sf"/>
</dbReference>
<dbReference type="PANTHER" id="PTHR23257">
    <property type="entry name" value="SERINE-THREONINE PROTEIN KINASE"/>
    <property type="match status" value="1"/>
</dbReference>
<proteinExistence type="predicted"/>
<dbReference type="Pfam" id="PF00069">
    <property type="entry name" value="Pkinase"/>
    <property type="match status" value="1"/>
</dbReference>
<comment type="caution">
    <text evidence="2">The sequence shown here is derived from an EMBL/GenBank/DDBJ whole genome shotgun (WGS) entry which is preliminary data.</text>
</comment>
<feature type="domain" description="Protein kinase" evidence="1">
    <location>
        <begin position="1"/>
        <end position="193"/>
    </location>
</feature>
<gene>
    <name evidence="2" type="ORF">P691DRAFT_573121</name>
</gene>
<dbReference type="Gene3D" id="1.10.510.10">
    <property type="entry name" value="Transferase(Phosphotransferase) domain 1"/>
    <property type="match status" value="1"/>
</dbReference>
<dbReference type="GO" id="GO:0007165">
    <property type="term" value="P:signal transduction"/>
    <property type="evidence" value="ECO:0007669"/>
    <property type="project" value="TreeGrafter"/>
</dbReference>
<evidence type="ECO:0000313" key="2">
    <source>
        <dbReference type="EMBL" id="KAF9449298.1"/>
    </source>
</evidence>
<dbReference type="SUPFAM" id="SSF56112">
    <property type="entry name" value="Protein kinase-like (PK-like)"/>
    <property type="match status" value="1"/>
</dbReference>
<reference evidence="2" key="1">
    <citation type="submission" date="2020-11" db="EMBL/GenBank/DDBJ databases">
        <authorList>
            <consortium name="DOE Joint Genome Institute"/>
            <person name="Ahrendt S."/>
            <person name="Riley R."/>
            <person name="Andreopoulos W."/>
            <person name="Labutti K."/>
            <person name="Pangilinan J."/>
            <person name="Ruiz-Duenas F.J."/>
            <person name="Barrasa J.M."/>
            <person name="Sanchez-Garcia M."/>
            <person name="Camarero S."/>
            <person name="Miyauchi S."/>
            <person name="Serrano A."/>
            <person name="Linde D."/>
            <person name="Babiker R."/>
            <person name="Drula E."/>
            <person name="Ayuso-Fernandez I."/>
            <person name="Pacheco R."/>
            <person name="Padilla G."/>
            <person name="Ferreira P."/>
            <person name="Barriuso J."/>
            <person name="Kellner H."/>
            <person name="Castanera R."/>
            <person name="Alfaro M."/>
            <person name="Ramirez L."/>
            <person name="Pisabarro A.G."/>
            <person name="Kuo A."/>
            <person name="Tritt A."/>
            <person name="Lipzen A."/>
            <person name="He G."/>
            <person name="Yan M."/>
            <person name="Ng V."/>
            <person name="Cullen D."/>
            <person name="Martin F."/>
            <person name="Rosso M.-N."/>
            <person name="Henrissat B."/>
            <person name="Hibbett D."/>
            <person name="Martinez A.T."/>
            <person name="Grigoriev I.V."/>
        </authorList>
    </citation>
    <scope>NUCLEOTIDE SEQUENCE</scope>
    <source>
        <strain evidence="2">MF-IS2</strain>
    </source>
</reference>
<organism evidence="2 3">
    <name type="scientific">Macrolepiota fuliginosa MF-IS2</name>
    <dbReference type="NCBI Taxonomy" id="1400762"/>
    <lineage>
        <taxon>Eukaryota</taxon>
        <taxon>Fungi</taxon>
        <taxon>Dikarya</taxon>
        <taxon>Basidiomycota</taxon>
        <taxon>Agaricomycotina</taxon>
        <taxon>Agaricomycetes</taxon>
        <taxon>Agaricomycetidae</taxon>
        <taxon>Agaricales</taxon>
        <taxon>Agaricineae</taxon>
        <taxon>Agaricaceae</taxon>
        <taxon>Macrolepiota</taxon>
    </lineage>
</organism>
<accession>A0A9P5XDC4</accession>
<dbReference type="OrthoDB" id="26722at2759"/>
<dbReference type="GO" id="GO:0005737">
    <property type="term" value="C:cytoplasm"/>
    <property type="evidence" value="ECO:0007669"/>
    <property type="project" value="TreeGrafter"/>
</dbReference>
<dbReference type="PROSITE" id="PS00108">
    <property type="entry name" value="PROTEIN_KINASE_ST"/>
    <property type="match status" value="1"/>
</dbReference>
<dbReference type="GO" id="GO:0005524">
    <property type="term" value="F:ATP binding"/>
    <property type="evidence" value="ECO:0007669"/>
    <property type="project" value="InterPro"/>
</dbReference>
<name>A0A9P5XDC4_9AGAR</name>
<keyword evidence="3" id="KW-1185">Reference proteome</keyword>
<dbReference type="SMART" id="SM00220">
    <property type="entry name" value="S_TKc"/>
    <property type="match status" value="1"/>
</dbReference>
<dbReference type="EMBL" id="MU151135">
    <property type="protein sequence ID" value="KAF9449298.1"/>
    <property type="molecule type" value="Genomic_DNA"/>
</dbReference>
<dbReference type="InterPro" id="IPR000719">
    <property type="entry name" value="Prot_kinase_dom"/>
</dbReference>
<dbReference type="PROSITE" id="PS50011">
    <property type="entry name" value="PROTEIN_KINASE_DOM"/>
    <property type="match status" value="1"/>
</dbReference>
<protein>
    <submittedName>
        <fullName evidence="2">Kinase-like protein</fullName>
    </submittedName>
</protein>
<evidence type="ECO:0000313" key="3">
    <source>
        <dbReference type="Proteomes" id="UP000807342"/>
    </source>
</evidence>